<dbReference type="SUPFAM" id="SSF47661">
    <property type="entry name" value="t-snare proteins"/>
    <property type="match status" value="1"/>
</dbReference>
<keyword evidence="6" id="KW-0175">Coiled coil</keyword>
<dbReference type="PANTHER" id="PTHR19957:SF3">
    <property type="entry name" value="SYNTAXIN-5"/>
    <property type="match status" value="1"/>
</dbReference>
<evidence type="ECO:0000256" key="6">
    <source>
        <dbReference type="ARBA" id="ARBA00023054"/>
    </source>
</evidence>
<protein>
    <submittedName>
        <fullName evidence="10">Syntaxin 5A ortholog, possible transmembrane domain or GPI at C-terminus</fullName>
    </submittedName>
</protein>
<comment type="subcellular location">
    <subcellularLocation>
        <location evidence="1">Membrane</location>
        <topology evidence="1">Single-pass type IV membrane protein</topology>
    </subcellularLocation>
</comment>
<name>Q5CSG3_CRYPI</name>
<dbReference type="PROSITE" id="PS00914">
    <property type="entry name" value="SYNTAXIN"/>
    <property type="match status" value="1"/>
</dbReference>
<evidence type="ECO:0000256" key="3">
    <source>
        <dbReference type="ARBA" id="ARBA00022448"/>
    </source>
</evidence>
<comment type="caution">
    <text evidence="10">The sequence shown here is derived from an EMBL/GenBank/DDBJ whole genome shotgun (WGS) entry which is preliminary data.</text>
</comment>
<comment type="similarity">
    <text evidence="2">Belongs to the syntaxin family.</text>
</comment>
<gene>
    <name evidence="10" type="ORF">cgd1_2830</name>
</gene>
<keyword evidence="3" id="KW-0813">Transport</keyword>
<dbReference type="InterPro" id="IPR010989">
    <property type="entry name" value="SNARE"/>
</dbReference>
<dbReference type="GO" id="GO:0000139">
    <property type="term" value="C:Golgi membrane"/>
    <property type="evidence" value="ECO:0007669"/>
    <property type="project" value="TreeGrafter"/>
</dbReference>
<evidence type="ECO:0000313" key="10">
    <source>
        <dbReference type="EMBL" id="EAK88560.1"/>
    </source>
</evidence>
<dbReference type="GO" id="GO:0006888">
    <property type="term" value="P:endoplasmic reticulum to Golgi vesicle-mediated transport"/>
    <property type="evidence" value="ECO:0007669"/>
    <property type="project" value="TreeGrafter"/>
</dbReference>
<dbReference type="InParanoid" id="Q5CSG3"/>
<dbReference type="SMART" id="SM00397">
    <property type="entry name" value="t_SNARE"/>
    <property type="match status" value="1"/>
</dbReference>
<sequence>WWKVKMLNSDRTADFFNFVEKHDSTRSEGRIGNSGQSNRYSNSIQGSQFNLLASEISQEMNSTSLKIEELNRIVKQKGLFRDRTNQIHQLTEDIKTSVTELNSRLEVLQQHAQQGFPSSGGYYQSSQHYMTMVETLKARMLDITRDFKDTLQKRTEVIQQQDWRRNLYSYSSNSNNLSGFGSSIGDSKTSFSSGTKYSKMSRVPFDIESGEHGMDQGGTEFEFGAAQSMMQHQNQSFSYARSRAEAVENVQRMIGELAQIFQKVAGMVTQQEEMIQRIDEDISNTFSNVEHGHAELIKYYNYVKSNRGLIIKLFLLLIAFIIFYVIFLT</sequence>
<dbReference type="PANTHER" id="PTHR19957">
    <property type="entry name" value="SYNTAXIN"/>
    <property type="match status" value="1"/>
</dbReference>
<feature type="non-terminal residue" evidence="10">
    <location>
        <position position="1"/>
    </location>
</feature>
<evidence type="ECO:0000256" key="5">
    <source>
        <dbReference type="ARBA" id="ARBA00022989"/>
    </source>
</evidence>
<dbReference type="GO" id="GO:0006906">
    <property type="term" value="P:vesicle fusion"/>
    <property type="evidence" value="ECO:0007669"/>
    <property type="project" value="TreeGrafter"/>
</dbReference>
<dbReference type="STRING" id="353152.Q5CSG3"/>
<evidence type="ECO:0000259" key="9">
    <source>
        <dbReference type="PROSITE" id="PS50192"/>
    </source>
</evidence>
<dbReference type="GO" id="GO:0000149">
    <property type="term" value="F:SNARE binding"/>
    <property type="evidence" value="ECO:0007669"/>
    <property type="project" value="TreeGrafter"/>
</dbReference>
<keyword evidence="11" id="KW-1185">Reference proteome</keyword>
<dbReference type="CDD" id="cd15844">
    <property type="entry name" value="SNARE_syntaxin5"/>
    <property type="match status" value="1"/>
</dbReference>
<dbReference type="OMA" id="EHNHNVV"/>
<evidence type="ECO:0000313" key="11">
    <source>
        <dbReference type="Proteomes" id="UP000006726"/>
    </source>
</evidence>
<evidence type="ECO:0000256" key="7">
    <source>
        <dbReference type="ARBA" id="ARBA00023136"/>
    </source>
</evidence>
<proteinExistence type="inferred from homology"/>
<dbReference type="Pfam" id="PF05739">
    <property type="entry name" value="SNARE"/>
    <property type="match status" value="1"/>
</dbReference>
<dbReference type="GO" id="GO:0006886">
    <property type="term" value="P:intracellular protein transport"/>
    <property type="evidence" value="ECO:0007669"/>
    <property type="project" value="InterPro"/>
</dbReference>
<accession>Q5CSG3</accession>
<dbReference type="KEGG" id="cpv:cgd1_2830"/>
<evidence type="ECO:0000256" key="4">
    <source>
        <dbReference type="ARBA" id="ARBA00022692"/>
    </source>
</evidence>
<feature type="domain" description="T-SNARE coiled-coil homology" evidence="9">
    <location>
        <begin position="237"/>
        <end position="299"/>
    </location>
</feature>
<evidence type="ECO:0000256" key="1">
    <source>
        <dbReference type="ARBA" id="ARBA00004211"/>
    </source>
</evidence>
<dbReference type="InterPro" id="IPR045242">
    <property type="entry name" value="Syntaxin"/>
</dbReference>
<dbReference type="GO" id="GO:0005484">
    <property type="term" value="F:SNAP receptor activity"/>
    <property type="evidence" value="ECO:0007669"/>
    <property type="project" value="InterPro"/>
</dbReference>
<keyword evidence="4 8" id="KW-0812">Transmembrane</keyword>
<feature type="transmembrane region" description="Helical" evidence="8">
    <location>
        <begin position="309"/>
        <end position="327"/>
    </location>
</feature>
<keyword evidence="7 8" id="KW-0472">Membrane</keyword>
<dbReference type="GeneID" id="3371348"/>
<reference evidence="10 11" key="1">
    <citation type="journal article" date="2004" name="Science">
        <title>Complete genome sequence of the apicomplexan, Cryptosporidium parvum.</title>
        <authorList>
            <person name="Abrahamsen M.S."/>
            <person name="Templeton T.J."/>
            <person name="Enomoto S."/>
            <person name="Abrahante J.E."/>
            <person name="Zhu G."/>
            <person name="Lancto C.A."/>
            <person name="Deng M."/>
            <person name="Liu C."/>
            <person name="Widmer G."/>
            <person name="Tzipori S."/>
            <person name="Buck G.A."/>
            <person name="Xu P."/>
            <person name="Bankier A.T."/>
            <person name="Dear P.H."/>
            <person name="Konfortov B.A."/>
            <person name="Spriggs H.F."/>
            <person name="Iyer L."/>
            <person name="Anantharaman V."/>
            <person name="Aravind L."/>
            <person name="Kapur V."/>
        </authorList>
    </citation>
    <scope>NUCLEOTIDE SEQUENCE [LARGE SCALE GENOMIC DNA]</scope>
    <source>
        <strain evidence="11">Iowa II</strain>
    </source>
</reference>
<dbReference type="AlphaFoldDB" id="Q5CSG3"/>
<keyword evidence="5 8" id="KW-1133">Transmembrane helix</keyword>
<dbReference type="PROSITE" id="PS50192">
    <property type="entry name" value="T_SNARE"/>
    <property type="match status" value="1"/>
</dbReference>
<dbReference type="InterPro" id="IPR006012">
    <property type="entry name" value="Syntaxin/epimorphin_CS"/>
</dbReference>
<dbReference type="GO" id="GO:0031201">
    <property type="term" value="C:SNARE complex"/>
    <property type="evidence" value="ECO:0007669"/>
    <property type="project" value="TreeGrafter"/>
</dbReference>
<dbReference type="InterPro" id="IPR000727">
    <property type="entry name" value="T_SNARE_dom"/>
</dbReference>
<organism evidence="10 11">
    <name type="scientific">Cryptosporidium parvum (strain Iowa II)</name>
    <dbReference type="NCBI Taxonomy" id="353152"/>
    <lineage>
        <taxon>Eukaryota</taxon>
        <taxon>Sar</taxon>
        <taxon>Alveolata</taxon>
        <taxon>Apicomplexa</taxon>
        <taxon>Conoidasida</taxon>
        <taxon>Coccidia</taxon>
        <taxon>Eucoccidiorida</taxon>
        <taxon>Eimeriorina</taxon>
        <taxon>Cryptosporidiidae</taxon>
        <taxon>Cryptosporidium</taxon>
    </lineage>
</organism>
<dbReference type="Gene3D" id="1.20.58.70">
    <property type="match status" value="1"/>
</dbReference>
<evidence type="ECO:0000256" key="2">
    <source>
        <dbReference type="ARBA" id="ARBA00009063"/>
    </source>
</evidence>
<dbReference type="OrthoDB" id="421009at2759"/>
<dbReference type="RefSeq" id="XP_628104.1">
    <property type="nucleotide sequence ID" value="XM_628104.1"/>
</dbReference>
<dbReference type="EMBL" id="AAEE01000006">
    <property type="protein sequence ID" value="EAK88560.1"/>
    <property type="molecule type" value="Genomic_DNA"/>
</dbReference>
<dbReference type="FunCoup" id="Q5CSG3">
    <property type="interactions" value="431"/>
</dbReference>
<evidence type="ECO:0000256" key="8">
    <source>
        <dbReference type="SAM" id="Phobius"/>
    </source>
</evidence>
<dbReference type="GO" id="GO:0048278">
    <property type="term" value="P:vesicle docking"/>
    <property type="evidence" value="ECO:0007669"/>
    <property type="project" value="TreeGrafter"/>
</dbReference>
<dbReference type="Proteomes" id="UP000006726">
    <property type="component" value="Chromosome 1"/>
</dbReference>